<dbReference type="InterPro" id="IPR045351">
    <property type="entry name" value="DUF6531"/>
</dbReference>
<dbReference type="NCBIfam" id="TIGR03696">
    <property type="entry name" value="Rhs_assc_core"/>
    <property type="match status" value="1"/>
</dbReference>
<evidence type="ECO:0000259" key="4">
    <source>
        <dbReference type="Pfam" id="PF25023"/>
    </source>
</evidence>
<feature type="region of interest" description="Disordered" evidence="2">
    <location>
        <begin position="37"/>
        <end position="57"/>
    </location>
</feature>
<dbReference type="NCBIfam" id="TIGR01643">
    <property type="entry name" value="YD_repeat_2x"/>
    <property type="match status" value="10"/>
</dbReference>
<dbReference type="InterPro" id="IPR008727">
    <property type="entry name" value="PAAR_motif"/>
</dbReference>
<protein>
    <submittedName>
        <fullName evidence="5">DUF6531 domain-containing protein</fullName>
    </submittedName>
</protein>
<accession>A0A9X3EZW3</accession>
<dbReference type="Gene3D" id="2.60.200.60">
    <property type="match status" value="2"/>
</dbReference>
<feature type="region of interest" description="Disordered" evidence="2">
    <location>
        <begin position="1259"/>
        <end position="1280"/>
    </location>
</feature>
<dbReference type="EMBL" id="JAPNKE010000002">
    <property type="protein sequence ID" value="MCY1013388.1"/>
    <property type="molecule type" value="Genomic_DNA"/>
</dbReference>
<evidence type="ECO:0000256" key="2">
    <source>
        <dbReference type="SAM" id="MobiDB-lite"/>
    </source>
</evidence>
<dbReference type="SUPFAM" id="SSF69304">
    <property type="entry name" value="Tricorn protease N-terminal domain"/>
    <property type="match status" value="1"/>
</dbReference>
<dbReference type="CDD" id="cd14740">
    <property type="entry name" value="PAAR_4"/>
    <property type="match status" value="1"/>
</dbReference>
<dbReference type="Pfam" id="PF20148">
    <property type="entry name" value="DUF6531"/>
    <property type="match status" value="1"/>
</dbReference>
<dbReference type="InterPro" id="IPR056823">
    <property type="entry name" value="TEN-like_YD-shell"/>
</dbReference>
<dbReference type="Proteomes" id="UP001150924">
    <property type="component" value="Unassembled WGS sequence"/>
</dbReference>
<feature type="domain" description="DUF6531" evidence="3">
    <location>
        <begin position="365"/>
        <end position="438"/>
    </location>
</feature>
<dbReference type="InterPro" id="IPR050708">
    <property type="entry name" value="T6SS_VgrG/RHS"/>
</dbReference>
<comment type="caution">
    <text evidence="5">The sequence shown here is derived from an EMBL/GenBank/DDBJ whole genome shotgun (WGS) entry which is preliminary data.</text>
</comment>
<dbReference type="PANTHER" id="PTHR32305">
    <property type="match status" value="1"/>
</dbReference>
<feature type="domain" description="Teneurin-like YD-shell" evidence="4">
    <location>
        <begin position="623"/>
        <end position="756"/>
    </location>
</feature>
<dbReference type="PANTHER" id="PTHR32305:SF15">
    <property type="entry name" value="PROTEIN RHSA-RELATED"/>
    <property type="match status" value="1"/>
</dbReference>
<evidence type="ECO:0000256" key="1">
    <source>
        <dbReference type="ARBA" id="ARBA00022737"/>
    </source>
</evidence>
<dbReference type="InterPro" id="IPR022385">
    <property type="entry name" value="Rhs_assc_core"/>
</dbReference>
<name>A0A9X3EZW3_9BACT</name>
<evidence type="ECO:0000313" key="5">
    <source>
        <dbReference type="EMBL" id="MCY1013388.1"/>
    </source>
</evidence>
<dbReference type="InterPro" id="IPR006530">
    <property type="entry name" value="YD"/>
</dbReference>
<organism evidence="5 6">
    <name type="scientific">Nannocystis pusilla</name>
    <dbReference type="NCBI Taxonomy" id="889268"/>
    <lineage>
        <taxon>Bacteria</taxon>
        <taxon>Pseudomonadati</taxon>
        <taxon>Myxococcota</taxon>
        <taxon>Polyangia</taxon>
        <taxon>Nannocystales</taxon>
        <taxon>Nannocystaceae</taxon>
        <taxon>Nannocystis</taxon>
    </lineage>
</organism>
<sequence>MLIVSGKVRPGPAASIPADGTGRILESTLKSVLAEKASPFKSPETEAEKQQRANESPLATATRLIGGGLAALQTPLDLVNTGFAITTAPLASVVPPLPAATLTSLHLGTPHLHSHPPAMPTPLPSLGPVMLGGCTSVLINGVPAARAGDLGMSITCGSLAPPFEVMTGSSKVFIGGARAARMLDITRHCQPPAPPTPPPGVAAKVVSGAMASLPLALGAAATVVQRQQSAQSEQESREYAAAGDTAMAAAMAEVSAGQALSASMQAAQTAADAVALAARLVMGKDPGTPPCFGAIISGSSNVQIGGFPMPPWRVSLNALGKLARGLKAKIRNRNLADKLHAWANRNFKPGRISNALHKGFCFLTGHPVDVIAGRMITADVDFELTGPLAFGFERNYSSTWSARDSVIGHGWSHSLDQAVWLENHQIIYRAEDGREICFELPRGTRLDRPLRRFDPHNRLTLAGDGTGRYTIEDAAGRTHDFAPVPGDTSPERGHARLIAIRTLAGHTITCEYDDRARLTGVRDSAGREFRFTYDRASRLHRVFAPHPDHEDLVRQVEYRHSPEGDLVEVIDALGHATRYAYHHHRLVRHTLRTGLSFHFEYEGPDPEAACIHTWGDGGIYHHTLVYDKERRVTVVTNSCKESTIYAAGGRGEVVQITDPRGGVTRFEYDEHLRKVADIDPLGHATRYEYDARGNCICMLGPDGAELRVEYTAAGLPIATIDALGGRWRYTYDHKQRLVTRTDPLGQTITYVYEGLHLASVADPAGRVLRLVHNPAGDLIRAHLPDGTAQKWAHDRRGRPIELTDLRGNIERRRYDLIGRIVAVELPDADRRVLDYDPEGNILRMRDQHREVRMTYVGMGRLATRTEAGTTIRYTYDTEERLLSIINEAGAVYRFELDPCGDIKAEYGFDGIRRLYQRDLAGRVTEVFRASGLRTVHAYDAAGQLTAVFHSDGSSDTFTYRADGAMLEAVHQEREAEPVVVRFERDALGRVVHECQGEHWVMQTFGADGERRRLRSSLGALVQISRDAMGAVTRLESGERAWPADFEREPGGLEARRELPGGISSHWRRDQLGLPIEHTIQHVTPARLGAAPRTFAHHRRRHTWSPSARLRRVDDIYRGPVEYEHDERGYLVSATYPQGHVDLRLPDAAGNLFHDYERQSRTYGPAGQLLAADGMTFEYDREGNLLKKTDKDGGVWTYRWTANGNLAEVRRPDGERVAFVYDALGRRVSKTFRGRHTRWIWDGDVPIHEWTVPLDASDLAALSPPDPEEEQRLSRVSPYSLDYRPPRPTDPEVLTWIFEPDTFTPVARLSSRERDAASLIADHLGTPIAAFNTLGRLVWSAELDIRGRFQEVEGARHFCPFRYPGQYEDTETGLYYNRFRYYDPDAGQYISQDPLGLAAGLNFYQYVPDPLSWFDPLGLIIVYHYTNEAGFKSIQSSGGKGIWKFNASWPPGGRPYGFYVTSKFDPSQTRELHRTGISRDKHTHWFAIEVDDAKFKDLFKNLDGGRGKTGISLYHPKHMEVPRVSDNDWMSEKNRRSRTVRQAGCGKV</sequence>
<gene>
    <name evidence="5" type="ORF">OV079_49255</name>
</gene>
<dbReference type="Pfam" id="PF25023">
    <property type="entry name" value="TEN_YD-shell"/>
    <property type="match status" value="1"/>
</dbReference>
<keyword evidence="6" id="KW-1185">Reference proteome</keyword>
<dbReference type="Pfam" id="PF05593">
    <property type="entry name" value="RHS_repeat"/>
    <property type="match status" value="1"/>
</dbReference>
<evidence type="ECO:0000259" key="3">
    <source>
        <dbReference type="Pfam" id="PF20148"/>
    </source>
</evidence>
<reference evidence="5" key="1">
    <citation type="submission" date="2022-11" db="EMBL/GenBank/DDBJ databases">
        <title>Minimal conservation of predation-associated metabolite biosynthetic gene clusters underscores biosynthetic potential of Myxococcota including descriptions for ten novel species: Archangium lansinium sp. nov., Myxococcus landrumus sp. nov., Nannocystis bai.</title>
        <authorList>
            <person name="Ahearne A."/>
            <person name="Stevens C."/>
            <person name="Phillips K."/>
        </authorList>
    </citation>
    <scope>NUCLEOTIDE SEQUENCE</scope>
    <source>
        <strain evidence="5">Na p29</strain>
    </source>
</reference>
<dbReference type="InterPro" id="IPR031325">
    <property type="entry name" value="RHS_repeat"/>
</dbReference>
<dbReference type="RefSeq" id="WP_267777277.1">
    <property type="nucleotide sequence ID" value="NZ_JAPNKE010000002.1"/>
</dbReference>
<keyword evidence="1" id="KW-0677">Repeat</keyword>
<dbReference type="Gene3D" id="2.180.10.10">
    <property type="entry name" value="RHS repeat-associated core"/>
    <property type="match status" value="2"/>
</dbReference>
<evidence type="ECO:0000313" key="6">
    <source>
        <dbReference type="Proteomes" id="UP001150924"/>
    </source>
</evidence>
<dbReference type="Pfam" id="PF05488">
    <property type="entry name" value="PAAR_motif"/>
    <property type="match status" value="1"/>
</dbReference>
<dbReference type="SUPFAM" id="SSF63829">
    <property type="entry name" value="Calcium-dependent phosphotriesterase"/>
    <property type="match status" value="1"/>
</dbReference>
<proteinExistence type="predicted"/>
<feature type="compositionally biased region" description="Basic and acidic residues" evidence="2">
    <location>
        <begin position="43"/>
        <end position="52"/>
    </location>
</feature>